<accession>A0AAW4IRB9</accession>
<evidence type="ECO:0000313" key="1">
    <source>
        <dbReference type="EMBL" id="MBO1518003.1"/>
    </source>
</evidence>
<proteinExistence type="predicted"/>
<reference evidence="1 2" key="1">
    <citation type="submission" date="2021-03" db="EMBL/GenBank/DDBJ databases">
        <authorList>
            <person name="Shang D.-D."/>
            <person name="Du Z.-J."/>
            <person name="Chen G.-J."/>
        </authorList>
    </citation>
    <scope>NUCLEOTIDE SEQUENCE [LARGE SCALE GENOMIC DNA]</scope>
    <source>
        <strain evidence="1 2">F2608</strain>
    </source>
</reference>
<dbReference type="Proteomes" id="UP000664161">
    <property type="component" value="Unassembled WGS sequence"/>
</dbReference>
<dbReference type="Gene3D" id="3.30.930.30">
    <property type="match status" value="1"/>
</dbReference>
<comment type="caution">
    <text evidence="1">The sequence shown here is derived from an EMBL/GenBank/DDBJ whole genome shotgun (WGS) entry which is preliminary data.</text>
</comment>
<dbReference type="NCBIfam" id="NF041497">
    <property type="entry name" value="MobV"/>
    <property type="match status" value="1"/>
</dbReference>
<dbReference type="AlphaFoldDB" id="A0AAW4IRB9"/>
<name>A0AAW4IRB9_9GAMM</name>
<organism evidence="1 2">
    <name type="scientific">Psychrobacter halodurans</name>
    <dbReference type="NCBI Taxonomy" id="2818439"/>
    <lineage>
        <taxon>Bacteria</taxon>
        <taxon>Pseudomonadati</taxon>
        <taxon>Pseudomonadota</taxon>
        <taxon>Gammaproteobacteria</taxon>
        <taxon>Moraxellales</taxon>
        <taxon>Moraxellaceae</taxon>
        <taxon>Psychrobacter</taxon>
    </lineage>
</organism>
<dbReference type="GO" id="GO:0006310">
    <property type="term" value="P:DNA recombination"/>
    <property type="evidence" value="ECO:0007669"/>
    <property type="project" value="InterPro"/>
</dbReference>
<gene>
    <name evidence="1" type="ORF">J3491_11785</name>
</gene>
<dbReference type="InterPro" id="IPR001668">
    <property type="entry name" value="Mob_Pre"/>
</dbReference>
<protein>
    <submittedName>
        <fullName evidence="1">Plasmid recombination protein</fullName>
    </submittedName>
</protein>
<evidence type="ECO:0000313" key="2">
    <source>
        <dbReference type="Proteomes" id="UP000664161"/>
    </source>
</evidence>
<dbReference type="EMBL" id="JAGBKN010000047">
    <property type="protein sequence ID" value="MBO1518003.1"/>
    <property type="molecule type" value="Genomic_DNA"/>
</dbReference>
<keyword evidence="2" id="KW-1185">Reference proteome</keyword>
<dbReference type="GO" id="GO:0003677">
    <property type="term" value="F:DNA binding"/>
    <property type="evidence" value="ECO:0007669"/>
    <property type="project" value="InterPro"/>
</dbReference>
<dbReference type="CDD" id="cd17242">
    <property type="entry name" value="MobM_relaxase"/>
    <property type="match status" value="1"/>
</dbReference>
<sequence>MTPNYRKKVAMNYAILKTAKLKTMGNIGGSLAHSYRTIETPNANPNLTPKNHHSVATPEAVKQAIKDRLPEKRRADAVLCIEYLITASPEWEGWGKSQEAEFFKRSAQWLMDKHGEGNIAGMSIHRDISTPQLVAYVVPIDQKGKLNCKGFLGGRVKLNQMQTDFANTVADLGLTRGKEGSKAKHTSIKAYYHDINHARDFSITTVAPKPEMFESKARYGEKVTIAVIEQVEPTVKAANSILMDYEKARLDKNVAEASYDTLKKRVEPYLVAIQGLNQEEIARLNEAMQLESRKIATERVKYERARYLSK</sequence>
<dbReference type="Pfam" id="PF01076">
    <property type="entry name" value="Mob_Pre"/>
    <property type="match status" value="1"/>
</dbReference>